<sequence>MLTAETPRRIDPSGCLRPARDQTEDTGGPIAEARRYRRRAQAAEAERDELRSQLDVLTSQLTAIRQAEVDNIARAEGLRNPALLSAEHPLESLITDEGTVDREAVTAAVHAFMDDNGIPRRLPGIQPNPGFGFKTGNGGGRPAGTWKGAIDGARNG</sequence>
<name>A0A7I9WKA5_9MYCO</name>
<dbReference type="EMBL" id="BLKT01000003">
    <property type="protein sequence ID" value="GFG58083.1"/>
    <property type="molecule type" value="Genomic_DNA"/>
</dbReference>
<evidence type="ECO:0000256" key="1">
    <source>
        <dbReference type="SAM" id="MobiDB-lite"/>
    </source>
</evidence>
<organism evidence="2 3">
    <name type="scientific">Mycolicibacterium murale</name>
    <dbReference type="NCBI Taxonomy" id="182220"/>
    <lineage>
        <taxon>Bacteria</taxon>
        <taxon>Bacillati</taxon>
        <taxon>Actinomycetota</taxon>
        <taxon>Actinomycetes</taxon>
        <taxon>Mycobacteriales</taxon>
        <taxon>Mycobacteriaceae</taxon>
        <taxon>Mycolicibacterium</taxon>
    </lineage>
</organism>
<feature type="compositionally biased region" description="Basic and acidic residues" evidence="1">
    <location>
        <begin position="1"/>
        <end position="11"/>
    </location>
</feature>
<protein>
    <submittedName>
        <fullName evidence="2">Uncharacterized protein</fullName>
    </submittedName>
</protein>
<keyword evidence="3" id="KW-1185">Reference proteome</keyword>
<feature type="compositionally biased region" description="Gly residues" evidence="1">
    <location>
        <begin position="133"/>
        <end position="142"/>
    </location>
</feature>
<dbReference type="AlphaFoldDB" id="A0A7I9WKA5"/>
<feature type="region of interest" description="Disordered" evidence="1">
    <location>
        <begin position="133"/>
        <end position="156"/>
    </location>
</feature>
<evidence type="ECO:0000313" key="3">
    <source>
        <dbReference type="Proteomes" id="UP000465241"/>
    </source>
</evidence>
<comment type="caution">
    <text evidence="2">The sequence shown here is derived from an EMBL/GenBank/DDBJ whole genome shotgun (WGS) entry which is preliminary data.</text>
</comment>
<accession>A0A7I9WKA5</accession>
<evidence type="ECO:0000313" key="2">
    <source>
        <dbReference type="EMBL" id="GFG58083.1"/>
    </source>
</evidence>
<feature type="region of interest" description="Disordered" evidence="1">
    <location>
        <begin position="1"/>
        <end position="51"/>
    </location>
</feature>
<dbReference type="RefSeq" id="WP_193489053.1">
    <property type="nucleotide sequence ID" value="NZ_BAAAMC010000031.1"/>
</dbReference>
<reference evidence="2 3" key="1">
    <citation type="journal article" date="2019" name="Emerg. Microbes Infect.">
        <title>Comprehensive subspecies identification of 175 nontuberculous mycobacteria species based on 7547 genomic profiles.</title>
        <authorList>
            <person name="Matsumoto Y."/>
            <person name="Kinjo T."/>
            <person name="Motooka D."/>
            <person name="Nabeya D."/>
            <person name="Jung N."/>
            <person name="Uechi K."/>
            <person name="Horii T."/>
            <person name="Iida T."/>
            <person name="Fujita J."/>
            <person name="Nakamura S."/>
        </authorList>
    </citation>
    <scope>NUCLEOTIDE SEQUENCE [LARGE SCALE GENOMIC DNA]</scope>
    <source>
        <strain evidence="2 3">JCM 13392</strain>
    </source>
</reference>
<gene>
    <name evidence="2" type="ORF">MMUR_22190</name>
</gene>
<proteinExistence type="predicted"/>
<dbReference type="Proteomes" id="UP000465241">
    <property type="component" value="Unassembled WGS sequence"/>
</dbReference>